<gene>
    <name evidence="3" type="ORF">AB1Y20_008495</name>
</gene>
<organism evidence="3 4">
    <name type="scientific">Prymnesium parvum</name>
    <name type="common">Toxic golden alga</name>
    <dbReference type="NCBI Taxonomy" id="97485"/>
    <lineage>
        <taxon>Eukaryota</taxon>
        <taxon>Haptista</taxon>
        <taxon>Haptophyta</taxon>
        <taxon>Prymnesiophyceae</taxon>
        <taxon>Prymnesiales</taxon>
        <taxon>Prymnesiaceae</taxon>
        <taxon>Prymnesium</taxon>
    </lineage>
</organism>
<evidence type="ECO:0000313" key="4">
    <source>
        <dbReference type="Proteomes" id="UP001515480"/>
    </source>
</evidence>
<dbReference type="Pfam" id="PF13669">
    <property type="entry name" value="Glyoxalase_4"/>
    <property type="match status" value="1"/>
</dbReference>
<dbReference type="GO" id="GO:0046872">
    <property type="term" value="F:metal ion binding"/>
    <property type="evidence" value="ECO:0007669"/>
    <property type="project" value="UniProtKB-KW"/>
</dbReference>
<dbReference type="Proteomes" id="UP001515480">
    <property type="component" value="Unassembled WGS sequence"/>
</dbReference>
<dbReference type="InterPro" id="IPR051785">
    <property type="entry name" value="MMCE/EMCE_epimerase"/>
</dbReference>
<name>A0AB34ITE6_PRYPA</name>
<keyword evidence="1" id="KW-0479">Metal-binding</keyword>
<dbReference type="InterPro" id="IPR037523">
    <property type="entry name" value="VOC_core"/>
</dbReference>
<feature type="domain" description="VOC" evidence="2">
    <location>
        <begin position="33"/>
        <end position="159"/>
    </location>
</feature>
<evidence type="ECO:0000256" key="1">
    <source>
        <dbReference type="ARBA" id="ARBA00022723"/>
    </source>
</evidence>
<dbReference type="SUPFAM" id="SSF54593">
    <property type="entry name" value="Glyoxalase/Bleomycin resistance protein/Dihydroxybiphenyl dioxygenase"/>
    <property type="match status" value="1"/>
</dbReference>
<dbReference type="GO" id="GO:0004493">
    <property type="term" value="F:methylmalonyl-CoA epimerase activity"/>
    <property type="evidence" value="ECO:0007669"/>
    <property type="project" value="TreeGrafter"/>
</dbReference>
<dbReference type="GO" id="GO:0005739">
    <property type="term" value="C:mitochondrion"/>
    <property type="evidence" value="ECO:0007669"/>
    <property type="project" value="TreeGrafter"/>
</dbReference>
<dbReference type="InterPro" id="IPR029068">
    <property type="entry name" value="Glyas_Bleomycin-R_OHBP_Dase"/>
</dbReference>
<reference evidence="3 4" key="1">
    <citation type="journal article" date="2024" name="Science">
        <title>Giant polyketide synthase enzymes in the biosynthesis of giant marine polyether toxins.</title>
        <authorList>
            <person name="Fallon T.R."/>
            <person name="Shende V.V."/>
            <person name="Wierzbicki I.H."/>
            <person name="Pendleton A.L."/>
            <person name="Watervoot N.F."/>
            <person name="Auber R.P."/>
            <person name="Gonzalez D.J."/>
            <person name="Wisecaver J.H."/>
            <person name="Moore B.S."/>
        </authorList>
    </citation>
    <scope>NUCLEOTIDE SEQUENCE [LARGE SCALE GENOMIC DNA]</scope>
    <source>
        <strain evidence="3 4">12B1</strain>
    </source>
</reference>
<keyword evidence="4" id="KW-1185">Reference proteome</keyword>
<sequence length="183" mass="19918">MSLLRHLSCRGLKPAVVQSRRSSTAVRPFRVLGLQQVAIGALNKAPLAEFWEGLLGVRRVGHYRSEKENVDEDILALGVGPWAVELDLMQPVDPERAPRVHVPPLNHIGIWVDPLEAAVEHLTRLGVRFAPGGIRKGASGHNVAFIHPKGNDSHPLSSQGVLLELVQAPPNLIEAFELASEPC</sequence>
<evidence type="ECO:0000259" key="2">
    <source>
        <dbReference type="PROSITE" id="PS51819"/>
    </source>
</evidence>
<dbReference type="PROSITE" id="PS51819">
    <property type="entry name" value="VOC"/>
    <property type="match status" value="1"/>
</dbReference>
<dbReference type="Gene3D" id="3.10.180.10">
    <property type="entry name" value="2,3-Dihydroxybiphenyl 1,2-Dioxygenase, domain 1"/>
    <property type="match status" value="1"/>
</dbReference>
<accession>A0AB34ITE6</accession>
<dbReference type="GO" id="GO:0046491">
    <property type="term" value="P:L-methylmalonyl-CoA metabolic process"/>
    <property type="evidence" value="ECO:0007669"/>
    <property type="project" value="TreeGrafter"/>
</dbReference>
<proteinExistence type="predicted"/>
<dbReference type="PANTHER" id="PTHR43048">
    <property type="entry name" value="METHYLMALONYL-COA EPIMERASE"/>
    <property type="match status" value="1"/>
</dbReference>
<dbReference type="PANTHER" id="PTHR43048:SF3">
    <property type="entry name" value="METHYLMALONYL-COA EPIMERASE, MITOCHONDRIAL"/>
    <property type="match status" value="1"/>
</dbReference>
<protein>
    <recommendedName>
        <fullName evidence="2">VOC domain-containing protein</fullName>
    </recommendedName>
</protein>
<comment type="caution">
    <text evidence="3">The sequence shown here is derived from an EMBL/GenBank/DDBJ whole genome shotgun (WGS) entry which is preliminary data.</text>
</comment>
<dbReference type="AlphaFoldDB" id="A0AB34ITE6"/>
<dbReference type="EMBL" id="JBGBPQ010000019">
    <property type="protein sequence ID" value="KAL1504716.1"/>
    <property type="molecule type" value="Genomic_DNA"/>
</dbReference>
<evidence type="ECO:0000313" key="3">
    <source>
        <dbReference type="EMBL" id="KAL1504716.1"/>
    </source>
</evidence>